<dbReference type="AlphaFoldDB" id="A0A2T4LVS3"/>
<accession>A0A2T4LVS3</accession>
<evidence type="ECO:0000313" key="4">
    <source>
        <dbReference type="EMBL" id="PTF67602.1"/>
    </source>
</evidence>
<feature type="binding site" evidence="3">
    <location>
        <begin position="8"/>
        <end position="15"/>
    </location>
    <ligand>
        <name>substrate</name>
    </ligand>
</feature>
<dbReference type="Proteomes" id="UP000241208">
    <property type="component" value="Unassembled WGS sequence"/>
</dbReference>
<dbReference type="Gene3D" id="3.40.50.1240">
    <property type="entry name" value="Phosphoglycerate mutase-like"/>
    <property type="match status" value="1"/>
</dbReference>
<dbReference type="EMBL" id="PYZR01000004">
    <property type="protein sequence ID" value="PTF67602.1"/>
    <property type="molecule type" value="Genomic_DNA"/>
</dbReference>
<dbReference type="GO" id="GO:0045820">
    <property type="term" value="P:negative regulation of glycolytic process"/>
    <property type="evidence" value="ECO:0007669"/>
    <property type="project" value="TreeGrafter"/>
</dbReference>
<feature type="binding site" evidence="3">
    <location>
        <position position="58"/>
    </location>
    <ligand>
        <name>substrate</name>
    </ligand>
</feature>
<evidence type="ECO:0000313" key="5">
    <source>
        <dbReference type="Proteomes" id="UP000241208"/>
    </source>
</evidence>
<dbReference type="InterPro" id="IPR029033">
    <property type="entry name" value="His_PPase_superfam"/>
</dbReference>
<reference evidence="4 5" key="1">
    <citation type="journal article" date="2016" name="Front. Microbiol.">
        <title>Comprehensive Phylogenetic Analysis of Bovine Non-aureus Staphylococci Species Based on Whole-Genome Sequencing.</title>
        <authorList>
            <person name="Naushad S."/>
            <person name="Barkema H.W."/>
            <person name="Luby C."/>
            <person name="Condas L.A."/>
            <person name="Nobrega D.B."/>
            <person name="Carson D.A."/>
            <person name="De Buck J."/>
        </authorList>
    </citation>
    <scope>NUCLEOTIDE SEQUENCE [LARGE SCALE GENOMIC DNA]</scope>
    <source>
        <strain evidence="4 5">SNUC 3829</strain>
    </source>
</reference>
<dbReference type="InterPro" id="IPR013078">
    <property type="entry name" value="His_Pase_superF_clade-1"/>
</dbReference>
<dbReference type="PANTHER" id="PTHR46517:SF1">
    <property type="entry name" value="FRUCTOSE-2,6-BISPHOSPHATASE TIGAR"/>
    <property type="match status" value="1"/>
</dbReference>
<organism evidence="4 5">
    <name type="scientific">Staphylococcus cohnii</name>
    <dbReference type="NCBI Taxonomy" id="29382"/>
    <lineage>
        <taxon>Bacteria</taxon>
        <taxon>Bacillati</taxon>
        <taxon>Bacillota</taxon>
        <taxon>Bacilli</taxon>
        <taxon>Bacillales</taxon>
        <taxon>Staphylococcaceae</taxon>
        <taxon>Staphylococcus</taxon>
        <taxon>Staphylococcus cohnii species complex</taxon>
    </lineage>
</organism>
<feature type="active site" description="Tele-phosphohistidine intermediate" evidence="2">
    <location>
        <position position="9"/>
    </location>
</feature>
<dbReference type="CDD" id="cd07067">
    <property type="entry name" value="HP_PGM_like"/>
    <property type="match status" value="1"/>
</dbReference>
<comment type="caution">
    <text evidence="4">The sequence shown here is derived from an EMBL/GenBank/DDBJ whole genome shotgun (WGS) entry which is preliminary data.</text>
</comment>
<dbReference type="InterPro" id="IPR051695">
    <property type="entry name" value="Phosphoglycerate_Mutase"/>
</dbReference>
<dbReference type="PANTHER" id="PTHR46517">
    <property type="entry name" value="FRUCTOSE-2,6-BISPHOSPHATASE TIGAR"/>
    <property type="match status" value="1"/>
</dbReference>
<dbReference type="Pfam" id="PF00300">
    <property type="entry name" value="His_Phos_1"/>
    <property type="match status" value="1"/>
</dbReference>
<dbReference type="GO" id="GO:0043456">
    <property type="term" value="P:regulation of pentose-phosphate shunt"/>
    <property type="evidence" value="ECO:0007669"/>
    <property type="project" value="TreeGrafter"/>
</dbReference>
<evidence type="ECO:0000256" key="3">
    <source>
        <dbReference type="PIRSR" id="PIRSR613078-2"/>
    </source>
</evidence>
<proteinExistence type="predicted"/>
<keyword evidence="1" id="KW-0378">Hydrolase</keyword>
<evidence type="ECO:0000256" key="1">
    <source>
        <dbReference type="ARBA" id="ARBA00022801"/>
    </source>
</evidence>
<dbReference type="GO" id="GO:0005829">
    <property type="term" value="C:cytosol"/>
    <property type="evidence" value="ECO:0007669"/>
    <property type="project" value="TreeGrafter"/>
</dbReference>
<dbReference type="GO" id="GO:0004331">
    <property type="term" value="F:fructose-2,6-bisphosphate 2-phosphatase activity"/>
    <property type="evidence" value="ECO:0007669"/>
    <property type="project" value="TreeGrafter"/>
</dbReference>
<sequence>MTKICFIRHGETDWNIAGKLQGRTDIPLNESGIKQAQACGVSLLQNEWDLIITSPLLRAKETGKIIQQKLNIPLHEMTSFIEVAFGDAEGLTYYERDVRFPNRDYPNKETEAMVTERFLKGIRTVHQNYTNKNILIVSHGAFINAIFHYFSNGTVGTGVTRLTNGSFSTLEINNNHTHILDYNTTHHLPAQNPKS</sequence>
<dbReference type="SMART" id="SM00855">
    <property type="entry name" value="PGAM"/>
    <property type="match status" value="1"/>
</dbReference>
<name>A0A2T4LVS3_9STAP</name>
<dbReference type="SUPFAM" id="SSF53254">
    <property type="entry name" value="Phosphoglycerate mutase-like"/>
    <property type="match status" value="1"/>
</dbReference>
<feature type="active site" description="Proton donor/acceptor" evidence="2">
    <location>
        <position position="82"/>
    </location>
</feature>
<gene>
    <name evidence="4" type="ORF">BUY34_00835</name>
</gene>
<protein>
    <submittedName>
        <fullName evidence="4">Histidine phosphatase family protein</fullName>
    </submittedName>
</protein>
<evidence type="ECO:0000256" key="2">
    <source>
        <dbReference type="PIRSR" id="PIRSR613078-1"/>
    </source>
</evidence>
<dbReference type="RefSeq" id="WP_107383768.1">
    <property type="nucleotide sequence ID" value="NZ_CP126540.1"/>
</dbReference>